<accession>A0ABR8L9G7</accession>
<protein>
    <recommendedName>
        <fullName evidence="4">Lipoprotein</fullName>
    </recommendedName>
</protein>
<dbReference type="RefSeq" id="WP_191053599.1">
    <property type="nucleotide sequence ID" value="NZ_JACXRZ010000019.1"/>
</dbReference>
<feature type="signal peptide" evidence="1">
    <location>
        <begin position="1"/>
        <end position="22"/>
    </location>
</feature>
<proteinExistence type="predicted"/>
<organism evidence="2 3">
    <name type="scientific">Microbispora bryophytorum subsp. camponoti</name>
    <dbReference type="NCBI Taxonomy" id="1677852"/>
    <lineage>
        <taxon>Bacteria</taxon>
        <taxon>Bacillati</taxon>
        <taxon>Actinomycetota</taxon>
        <taxon>Actinomycetes</taxon>
        <taxon>Streptosporangiales</taxon>
        <taxon>Streptosporangiaceae</taxon>
        <taxon>Microbispora</taxon>
    </lineage>
</organism>
<dbReference type="PROSITE" id="PS51257">
    <property type="entry name" value="PROKAR_LIPOPROTEIN"/>
    <property type="match status" value="1"/>
</dbReference>
<feature type="chain" id="PRO_5045754381" description="Lipoprotein" evidence="1">
    <location>
        <begin position="23"/>
        <end position="134"/>
    </location>
</feature>
<dbReference type="Proteomes" id="UP000653231">
    <property type="component" value="Unassembled WGS sequence"/>
</dbReference>
<dbReference type="EMBL" id="JACXRZ010000019">
    <property type="protein sequence ID" value="MBD3146260.1"/>
    <property type="molecule type" value="Genomic_DNA"/>
</dbReference>
<gene>
    <name evidence="2" type="ORF">IEQ31_24165</name>
</gene>
<comment type="caution">
    <text evidence="2">The sequence shown here is derived from an EMBL/GenBank/DDBJ whole genome shotgun (WGS) entry which is preliminary data.</text>
</comment>
<keyword evidence="1" id="KW-0732">Signal</keyword>
<evidence type="ECO:0000256" key="1">
    <source>
        <dbReference type="SAM" id="SignalP"/>
    </source>
</evidence>
<evidence type="ECO:0008006" key="4">
    <source>
        <dbReference type="Google" id="ProtNLM"/>
    </source>
</evidence>
<keyword evidence="3" id="KW-1185">Reference proteome</keyword>
<reference evidence="2 3" key="1">
    <citation type="submission" date="2020-09" db="EMBL/GenBank/DDBJ databases">
        <title>Actinomycete isolated from the Camponotus japonicus Mayr.</title>
        <authorList>
            <person name="Gong X."/>
        </authorList>
    </citation>
    <scope>NUCLEOTIDE SEQUENCE [LARGE SCALE GENOMIC DNA]</scope>
    <source>
        <strain evidence="2 3">2C-HV3</strain>
    </source>
</reference>
<evidence type="ECO:0000313" key="3">
    <source>
        <dbReference type="Proteomes" id="UP000653231"/>
    </source>
</evidence>
<name>A0ABR8L9G7_9ACTN</name>
<evidence type="ECO:0000313" key="2">
    <source>
        <dbReference type="EMBL" id="MBD3146260.1"/>
    </source>
</evidence>
<sequence length="134" mass="14870">MPTSISKRAALSLLLVSQIALLAGCGRQPYWDQILTATVSDDERTIIAEMIIGPPKADGTSCYEVTNKEFEESATRVRIAVQLRNNCAPVFPWQEEIHTLEGYPLKVEFRLKAPLAERRITDKLSGEPVTVIDG</sequence>